<dbReference type="InterPro" id="IPR035919">
    <property type="entry name" value="EAL_sf"/>
</dbReference>
<evidence type="ECO:0000259" key="4">
    <source>
        <dbReference type="PROSITE" id="PS50887"/>
    </source>
</evidence>
<feature type="transmembrane region" description="Helical" evidence="2">
    <location>
        <begin position="225"/>
        <end position="243"/>
    </location>
</feature>
<dbReference type="Gene3D" id="3.30.70.270">
    <property type="match status" value="1"/>
</dbReference>
<dbReference type="SMART" id="SM00052">
    <property type="entry name" value="EAL"/>
    <property type="match status" value="1"/>
</dbReference>
<dbReference type="CDD" id="cd01948">
    <property type="entry name" value="EAL"/>
    <property type="match status" value="1"/>
</dbReference>
<dbReference type="PANTHER" id="PTHR44757:SF2">
    <property type="entry name" value="BIOFILM ARCHITECTURE MAINTENANCE PROTEIN MBAA"/>
    <property type="match status" value="1"/>
</dbReference>
<proteinExistence type="predicted"/>
<sequence>MTPRVVAVLVGGFAAVVTFLLARPGSGLQVAAFLVPFVATVALLGPQVRAASGRARTLLQALWTGVALYAVAMTAWFGAPVALGHELPYPSVVDGVFLAAFVLYGVFLVAVLRASSHDGRVESRLALTDSLIVTTSATAVIWVVLIGPAVASATSPVERAVTLMYPAANLLLLALVARLAVSGRMLRTPAGALLLVWITVEAAADAVYGLQIVQGTFDPTGPLTATWMLSYTAFAALAAHPALTGLLRRDDEAPTTPPAPAGRYVRHALLLAATVVPLVLIARHPGSATLLVTVAIVTSCLVSLRFLLLTGDLGEQRRLADRLQTALRQMRRMAFEDPLTGLGNRALFLRRVAELHEEATAAGTRARLAVIMLDLDDFKFVNDSLGHETGDALLAAAAARLGDVVGEAGTVTRLGGDEFTVILPGADEAAAAELAERVLAAFARDFHVLGLALRTTTSIGISTSTAGTDATSLLRSADLAMYAAKAAGKGTVQVYREDLLRQAQERLRLENHLRHAARREELRLEYQPVVDARTGSVAGLEALVRWEHPSWGTVPPGRFIPVAEASGTILVIGEWVLRTACRQAVAFAHDHGVDVAMSVNVSVRQLQADGFVEVVADALATSGLAPSLLTLEVTESLFMAEDPAVGAVLGELGALGVHLSIDDFGTGHSALARLRVLPVSELKIDRSFVRTIGSDGDCGPLVTAILAMARALGLSVVAEGVETAEQLAALRDAGCDRLQGFHLARPMPAEDVARLLAGQPGGDQAWRPPAEGAATDGGLSPAGRSC</sequence>
<keyword evidence="2" id="KW-0472">Membrane</keyword>
<keyword evidence="2" id="KW-1133">Transmembrane helix</keyword>
<gene>
    <name evidence="5" type="ORF">N868_02380</name>
</gene>
<feature type="transmembrane region" description="Helical" evidence="2">
    <location>
        <begin position="5"/>
        <end position="22"/>
    </location>
</feature>
<reference evidence="5 6" key="1">
    <citation type="submission" date="2013-08" db="EMBL/GenBank/DDBJ databases">
        <title>Genome sequencing of Cellulomonas carbonis T26.</title>
        <authorList>
            <person name="Chen F."/>
            <person name="Li Y."/>
            <person name="Wang G."/>
        </authorList>
    </citation>
    <scope>NUCLEOTIDE SEQUENCE [LARGE SCALE GENOMIC DNA]</scope>
    <source>
        <strain evidence="5 6">T26</strain>
    </source>
</reference>
<comment type="caution">
    <text evidence="5">The sequence shown here is derived from an EMBL/GenBank/DDBJ whole genome shotgun (WGS) entry which is preliminary data.</text>
</comment>
<reference evidence="5 6" key="2">
    <citation type="journal article" date="2015" name="Stand. Genomic Sci.">
        <title>Draft genome sequence of Cellulomonas carbonis T26(T) and comparative analysis of six Cellulomonas genomes.</title>
        <authorList>
            <person name="Zhuang W."/>
            <person name="Zhang S."/>
            <person name="Xia X."/>
            <person name="Wang G."/>
        </authorList>
    </citation>
    <scope>NUCLEOTIDE SEQUENCE [LARGE SCALE GENOMIC DNA]</scope>
    <source>
        <strain evidence="5 6">T26</strain>
    </source>
</reference>
<feature type="transmembrane region" description="Helical" evidence="2">
    <location>
        <begin position="126"/>
        <end position="151"/>
    </location>
</feature>
<keyword evidence="2" id="KW-0812">Transmembrane</keyword>
<feature type="domain" description="GGDEF" evidence="4">
    <location>
        <begin position="366"/>
        <end position="497"/>
    </location>
</feature>
<accession>A0A0A0BQI9</accession>
<dbReference type="OrthoDB" id="23692at2"/>
<evidence type="ECO:0000259" key="3">
    <source>
        <dbReference type="PROSITE" id="PS50883"/>
    </source>
</evidence>
<name>A0A0A0BQI9_9CELL</name>
<keyword evidence="6" id="KW-1185">Reference proteome</keyword>
<evidence type="ECO:0000256" key="1">
    <source>
        <dbReference type="SAM" id="MobiDB-lite"/>
    </source>
</evidence>
<dbReference type="Gene3D" id="3.20.20.450">
    <property type="entry name" value="EAL domain"/>
    <property type="match status" value="1"/>
</dbReference>
<dbReference type="NCBIfam" id="TIGR00254">
    <property type="entry name" value="GGDEF"/>
    <property type="match status" value="1"/>
</dbReference>
<dbReference type="InterPro" id="IPR043128">
    <property type="entry name" value="Rev_trsase/Diguanyl_cyclase"/>
</dbReference>
<dbReference type="InterPro" id="IPR029787">
    <property type="entry name" value="Nucleotide_cyclase"/>
</dbReference>
<dbReference type="Pfam" id="PF00563">
    <property type="entry name" value="EAL"/>
    <property type="match status" value="1"/>
</dbReference>
<evidence type="ECO:0000313" key="5">
    <source>
        <dbReference type="EMBL" id="KGM09364.1"/>
    </source>
</evidence>
<feature type="transmembrane region" description="Helical" evidence="2">
    <location>
        <begin position="58"/>
        <end position="83"/>
    </location>
</feature>
<dbReference type="SMART" id="SM00267">
    <property type="entry name" value="GGDEF"/>
    <property type="match status" value="1"/>
</dbReference>
<dbReference type="SUPFAM" id="SSF141868">
    <property type="entry name" value="EAL domain-like"/>
    <property type="match status" value="1"/>
</dbReference>
<dbReference type="AlphaFoldDB" id="A0A0A0BQI9"/>
<evidence type="ECO:0000256" key="2">
    <source>
        <dbReference type="SAM" id="Phobius"/>
    </source>
</evidence>
<dbReference type="CDD" id="cd01949">
    <property type="entry name" value="GGDEF"/>
    <property type="match status" value="1"/>
</dbReference>
<dbReference type="EMBL" id="AXCY01000101">
    <property type="protein sequence ID" value="KGM09364.1"/>
    <property type="molecule type" value="Genomic_DNA"/>
</dbReference>
<feature type="domain" description="EAL" evidence="3">
    <location>
        <begin position="506"/>
        <end position="760"/>
    </location>
</feature>
<feature type="transmembrane region" description="Helical" evidence="2">
    <location>
        <begin position="28"/>
        <end position="46"/>
    </location>
</feature>
<organism evidence="5 6">
    <name type="scientific">Cellulomonas carbonis T26</name>
    <dbReference type="NCBI Taxonomy" id="947969"/>
    <lineage>
        <taxon>Bacteria</taxon>
        <taxon>Bacillati</taxon>
        <taxon>Actinomycetota</taxon>
        <taxon>Actinomycetes</taxon>
        <taxon>Micrococcales</taxon>
        <taxon>Cellulomonadaceae</taxon>
        <taxon>Cellulomonas</taxon>
    </lineage>
</organism>
<feature type="transmembrane region" description="Helical" evidence="2">
    <location>
        <begin position="163"/>
        <end position="181"/>
    </location>
</feature>
<dbReference type="PROSITE" id="PS50887">
    <property type="entry name" value="GGDEF"/>
    <property type="match status" value="1"/>
</dbReference>
<feature type="transmembrane region" description="Helical" evidence="2">
    <location>
        <begin position="193"/>
        <end position="213"/>
    </location>
</feature>
<dbReference type="Pfam" id="PF00990">
    <property type="entry name" value="GGDEF"/>
    <property type="match status" value="1"/>
</dbReference>
<feature type="region of interest" description="Disordered" evidence="1">
    <location>
        <begin position="759"/>
        <end position="786"/>
    </location>
</feature>
<protein>
    <submittedName>
        <fullName evidence="5">Diguanylate cyclase</fullName>
    </submittedName>
</protein>
<feature type="transmembrane region" description="Helical" evidence="2">
    <location>
        <begin position="288"/>
        <end position="308"/>
    </location>
</feature>
<feature type="transmembrane region" description="Helical" evidence="2">
    <location>
        <begin position="95"/>
        <end position="114"/>
    </location>
</feature>
<dbReference type="SUPFAM" id="SSF55073">
    <property type="entry name" value="Nucleotide cyclase"/>
    <property type="match status" value="1"/>
</dbReference>
<evidence type="ECO:0000313" key="6">
    <source>
        <dbReference type="Proteomes" id="UP000029839"/>
    </source>
</evidence>
<dbReference type="Proteomes" id="UP000029839">
    <property type="component" value="Unassembled WGS sequence"/>
</dbReference>
<dbReference type="InterPro" id="IPR052155">
    <property type="entry name" value="Biofilm_reg_signaling"/>
</dbReference>
<dbReference type="InterPro" id="IPR000160">
    <property type="entry name" value="GGDEF_dom"/>
</dbReference>
<dbReference type="RefSeq" id="WP_052426466.1">
    <property type="nucleotide sequence ID" value="NZ_AXCY01000101.1"/>
</dbReference>
<dbReference type="PANTHER" id="PTHR44757">
    <property type="entry name" value="DIGUANYLATE CYCLASE DGCP"/>
    <property type="match status" value="1"/>
</dbReference>
<dbReference type="InterPro" id="IPR001633">
    <property type="entry name" value="EAL_dom"/>
</dbReference>
<dbReference type="PROSITE" id="PS50883">
    <property type="entry name" value="EAL"/>
    <property type="match status" value="1"/>
</dbReference>